<evidence type="ECO:0000313" key="3">
    <source>
        <dbReference type="Proteomes" id="UP000029120"/>
    </source>
</evidence>
<sequence length="76" mass="8353">MVNLQRNDMYKMVNLLAGLVLRPSLDLVTNKTPNVMVVSPTSRHNHSSGGHNHSAPGRASQSTSTVYKFRKGSCEK</sequence>
<dbReference type="AlphaFoldDB" id="A0A087G114"/>
<evidence type="ECO:0000256" key="1">
    <source>
        <dbReference type="SAM" id="MobiDB-lite"/>
    </source>
</evidence>
<protein>
    <submittedName>
        <fullName evidence="2">Uncharacterized protein</fullName>
    </submittedName>
</protein>
<feature type="region of interest" description="Disordered" evidence="1">
    <location>
        <begin position="40"/>
        <end position="76"/>
    </location>
</feature>
<evidence type="ECO:0000313" key="2">
    <source>
        <dbReference type="EMBL" id="KFK23566.1"/>
    </source>
</evidence>
<gene>
    <name evidence="2" type="ORF">AALP_AAs55461U000100</name>
</gene>
<dbReference type="Proteomes" id="UP000029120">
    <property type="component" value="Unassembled WGS sequence"/>
</dbReference>
<dbReference type="Gramene" id="KFK23566">
    <property type="protein sequence ID" value="KFK23566"/>
    <property type="gene ID" value="AALP_AAs55461U000100"/>
</dbReference>
<accession>A0A087G114</accession>
<organism evidence="2 3">
    <name type="scientific">Arabis alpina</name>
    <name type="common">Alpine rock-cress</name>
    <dbReference type="NCBI Taxonomy" id="50452"/>
    <lineage>
        <taxon>Eukaryota</taxon>
        <taxon>Viridiplantae</taxon>
        <taxon>Streptophyta</taxon>
        <taxon>Embryophyta</taxon>
        <taxon>Tracheophyta</taxon>
        <taxon>Spermatophyta</taxon>
        <taxon>Magnoliopsida</taxon>
        <taxon>eudicotyledons</taxon>
        <taxon>Gunneridae</taxon>
        <taxon>Pentapetalae</taxon>
        <taxon>rosids</taxon>
        <taxon>malvids</taxon>
        <taxon>Brassicales</taxon>
        <taxon>Brassicaceae</taxon>
        <taxon>Arabideae</taxon>
        <taxon>Arabis</taxon>
    </lineage>
</organism>
<reference evidence="3" key="1">
    <citation type="journal article" date="2015" name="Nat. Plants">
        <title>Genome expansion of Arabis alpina linked with retrotransposition and reduced symmetric DNA methylation.</title>
        <authorList>
            <person name="Willing E.M."/>
            <person name="Rawat V."/>
            <person name="Mandakova T."/>
            <person name="Maumus F."/>
            <person name="James G.V."/>
            <person name="Nordstroem K.J."/>
            <person name="Becker C."/>
            <person name="Warthmann N."/>
            <person name="Chica C."/>
            <person name="Szarzynska B."/>
            <person name="Zytnicki M."/>
            <person name="Albani M.C."/>
            <person name="Kiefer C."/>
            <person name="Bergonzi S."/>
            <person name="Castaings L."/>
            <person name="Mateos J.L."/>
            <person name="Berns M.C."/>
            <person name="Bujdoso N."/>
            <person name="Piofczyk T."/>
            <person name="de Lorenzo L."/>
            <person name="Barrero-Sicilia C."/>
            <person name="Mateos I."/>
            <person name="Piednoel M."/>
            <person name="Hagmann J."/>
            <person name="Chen-Min-Tao R."/>
            <person name="Iglesias-Fernandez R."/>
            <person name="Schuster S.C."/>
            <person name="Alonso-Blanco C."/>
            <person name="Roudier F."/>
            <person name="Carbonero P."/>
            <person name="Paz-Ares J."/>
            <person name="Davis S.J."/>
            <person name="Pecinka A."/>
            <person name="Quesneville H."/>
            <person name="Colot V."/>
            <person name="Lysak M.A."/>
            <person name="Weigel D."/>
            <person name="Coupland G."/>
            <person name="Schneeberger K."/>
        </authorList>
    </citation>
    <scope>NUCLEOTIDE SEQUENCE [LARGE SCALE GENOMIC DNA]</scope>
    <source>
        <strain evidence="3">cv. Pajares</strain>
    </source>
</reference>
<proteinExistence type="predicted"/>
<keyword evidence="3" id="KW-1185">Reference proteome</keyword>
<dbReference type="EMBL" id="KL977951">
    <property type="protein sequence ID" value="KFK23566.1"/>
    <property type="molecule type" value="Genomic_DNA"/>
</dbReference>
<name>A0A087G114_ARAAL</name>